<dbReference type="EMBL" id="JBEDUW010000001">
    <property type="protein sequence ID" value="KAK9949313.1"/>
    <property type="molecule type" value="Genomic_DNA"/>
</dbReference>
<accession>A0AAW1YL10</accession>
<name>A0AAW1YL10_RUBAR</name>
<sequence length="346" mass="38568">MIRNLTEKEECKFETSSSSTSLLLCLGFLISKHGHYFQEHTISTHHPDFPFVLLPFACSIYFQIPHFEPNAANILYQGDAVASAGAIELINKVSYTCRVGWANYAEKVPLWDSNTGRLTDFTTHYSFVIDTQGSSNYGHGIAFFLAPVGFQIPPNSAGGFLGLFNTTPIEYSPNQIILVEFDSYVNQEWDPPYEHVGINNNSIASAVTTPWNASTHSGDTTNVWIGYNSTTKNLSVHWSYQTTSTSTENTSLWYQIDLMKILPEWITIGFSAATGSYVEINTLVSWEFNSTLDIKDTSRKHAEKRRIIVGSSVSGGVLVAVVFVALIMVRPEVESKIKGNHQRQKT</sequence>
<comment type="caution">
    <text evidence="5">The sequence shown here is derived from an EMBL/GenBank/DDBJ whole genome shotgun (WGS) entry which is preliminary data.</text>
</comment>
<dbReference type="InterPro" id="IPR013320">
    <property type="entry name" value="ConA-like_dom_sf"/>
</dbReference>
<reference evidence="5 6" key="1">
    <citation type="journal article" date="2023" name="G3 (Bethesda)">
        <title>A chromosome-length genome assembly and annotation of blackberry (Rubus argutus, cv. 'Hillquist').</title>
        <authorList>
            <person name="Bruna T."/>
            <person name="Aryal R."/>
            <person name="Dudchenko O."/>
            <person name="Sargent D.J."/>
            <person name="Mead D."/>
            <person name="Buti M."/>
            <person name="Cavallini A."/>
            <person name="Hytonen T."/>
            <person name="Andres J."/>
            <person name="Pham M."/>
            <person name="Weisz D."/>
            <person name="Mascagni F."/>
            <person name="Usai G."/>
            <person name="Natali L."/>
            <person name="Bassil N."/>
            <person name="Fernandez G.E."/>
            <person name="Lomsadze A."/>
            <person name="Armour M."/>
            <person name="Olukolu B."/>
            <person name="Poorten T."/>
            <person name="Britton C."/>
            <person name="Davik J."/>
            <person name="Ashrafi H."/>
            <person name="Aiden E.L."/>
            <person name="Borodovsky M."/>
            <person name="Worthington M."/>
        </authorList>
    </citation>
    <scope>NUCLEOTIDE SEQUENCE [LARGE SCALE GENOMIC DNA]</scope>
    <source>
        <strain evidence="5">PI 553951</strain>
    </source>
</reference>
<keyword evidence="3" id="KW-1133">Transmembrane helix</keyword>
<keyword evidence="3" id="KW-0472">Membrane</keyword>
<feature type="domain" description="Legume lectin" evidence="4">
    <location>
        <begin position="61"/>
        <end position="301"/>
    </location>
</feature>
<dbReference type="InterPro" id="IPR001220">
    <property type="entry name" value="Legume_lectin_dom"/>
</dbReference>
<gene>
    <name evidence="5" type="ORF">M0R45_004845</name>
</gene>
<comment type="similarity">
    <text evidence="1">Belongs to the leguminous lectin family.</text>
</comment>
<keyword evidence="2" id="KW-0430">Lectin</keyword>
<dbReference type="PANTHER" id="PTHR32401:SF47">
    <property type="entry name" value="LEGUME LECTIN DOMAIN-CONTAINING PROTEIN"/>
    <property type="match status" value="1"/>
</dbReference>
<dbReference type="Proteomes" id="UP001457282">
    <property type="component" value="Unassembled WGS sequence"/>
</dbReference>
<evidence type="ECO:0000256" key="1">
    <source>
        <dbReference type="ARBA" id="ARBA00007606"/>
    </source>
</evidence>
<evidence type="ECO:0000256" key="3">
    <source>
        <dbReference type="SAM" id="Phobius"/>
    </source>
</evidence>
<feature type="transmembrane region" description="Helical" evidence="3">
    <location>
        <begin position="307"/>
        <end position="329"/>
    </location>
</feature>
<dbReference type="Pfam" id="PF00139">
    <property type="entry name" value="Lectin_legB"/>
    <property type="match status" value="1"/>
</dbReference>
<dbReference type="AlphaFoldDB" id="A0AAW1YL10"/>
<dbReference type="FunFam" id="2.60.120.200:FF:000103">
    <property type="entry name" value="L-type lectin-domain containing receptor kinase IX.1"/>
    <property type="match status" value="1"/>
</dbReference>
<dbReference type="InterPro" id="IPR050258">
    <property type="entry name" value="Leguminous_Lectin"/>
</dbReference>
<proteinExistence type="inferred from homology"/>
<dbReference type="Gene3D" id="2.60.120.200">
    <property type="match status" value="1"/>
</dbReference>
<evidence type="ECO:0000313" key="6">
    <source>
        <dbReference type="Proteomes" id="UP001457282"/>
    </source>
</evidence>
<keyword evidence="3" id="KW-0812">Transmembrane</keyword>
<dbReference type="CDD" id="cd06899">
    <property type="entry name" value="lectin_legume_LecRK_Arcelin_ConA"/>
    <property type="match status" value="1"/>
</dbReference>
<evidence type="ECO:0000256" key="2">
    <source>
        <dbReference type="ARBA" id="ARBA00022734"/>
    </source>
</evidence>
<dbReference type="PANTHER" id="PTHR32401">
    <property type="entry name" value="CONCANAVALIN A-LIKE LECTIN FAMILY PROTEIN"/>
    <property type="match status" value="1"/>
</dbReference>
<protein>
    <recommendedName>
        <fullName evidence="4">Legume lectin domain-containing protein</fullName>
    </recommendedName>
</protein>
<dbReference type="GO" id="GO:0030246">
    <property type="term" value="F:carbohydrate binding"/>
    <property type="evidence" value="ECO:0007669"/>
    <property type="project" value="UniProtKB-KW"/>
</dbReference>
<evidence type="ECO:0000313" key="5">
    <source>
        <dbReference type="EMBL" id="KAK9949313.1"/>
    </source>
</evidence>
<evidence type="ECO:0000259" key="4">
    <source>
        <dbReference type="Pfam" id="PF00139"/>
    </source>
</evidence>
<keyword evidence="6" id="KW-1185">Reference proteome</keyword>
<organism evidence="5 6">
    <name type="scientific">Rubus argutus</name>
    <name type="common">Southern blackberry</name>
    <dbReference type="NCBI Taxonomy" id="59490"/>
    <lineage>
        <taxon>Eukaryota</taxon>
        <taxon>Viridiplantae</taxon>
        <taxon>Streptophyta</taxon>
        <taxon>Embryophyta</taxon>
        <taxon>Tracheophyta</taxon>
        <taxon>Spermatophyta</taxon>
        <taxon>Magnoliopsida</taxon>
        <taxon>eudicotyledons</taxon>
        <taxon>Gunneridae</taxon>
        <taxon>Pentapetalae</taxon>
        <taxon>rosids</taxon>
        <taxon>fabids</taxon>
        <taxon>Rosales</taxon>
        <taxon>Rosaceae</taxon>
        <taxon>Rosoideae</taxon>
        <taxon>Rosoideae incertae sedis</taxon>
        <taxon>Rubus</taxon>
    </lineage>
</organism>
<dbReference type="SUPFAM" id="SSF49899">
    <property type="entry name" value="Concanavalin A-like lectins/glucanases"/>
    <property type="match status" value="1"/>
</dbReference>